<dbReference type="Pfam" id="PF12738">
    <property type="entry name" value="PTCB-BRCT"/>
    <property type="match status" value="1"/>
</dbReference>
<feature type="compositionally biased region" description="Polar residues" evidence="6">
    <location>
        <begin position="321"/>
        <end position="330"/>
    </location>
</feature>
<evidence type="ECO:0000259" key="7">
    <source>
        <dbReference type="PROSITE" id="PS50172"/>
    </source>
</evidence>
<feature type="compositionally biased region" description="Low complexity" evidence="6">
    <location>
        <begin position="346"/>
        <end position="371"/>
    </location>
</feature>
<feature type="compositionally biased region" description="Low complexity" evidence="6">
    <location>
        <begin position="1029"/>
        <end position="1047"/>
    </location>
</feature>
<reference evidence="8" key="1">
    <citation type="submission" date="2021-01" db="UniProtKB">
        <authorList>
            <consortium name="EnsemblMetazoa"/>
        </authorList>
    </citation>
    <scope>IDENTIFICATION</scope>
</reference>
<dbReference type="Gene3D" id="3.40.50.10190">
    <property type="entry name" value="BRCT domain"/>
    <property type="match status" value="6"/>
</dbReference>
<dbReference type="InParanoid" id="A0A7M7K2C6"/>
<feature type="compositionally biased region" description="Polar residues" evidence="6">
    <location>
        <begin position="21"/>
        <end position="36"/>
    </location>
</feature>
<organism evidence="8 9">
    <name type="scientific">Varroa destructor</name>
    <name type="common">Honeybee mite</name>
    <dbReference type="NCBI Taxonomy" id="109461"/>
    <lineage>
        <taxon>Eukaryota</taxon>
        <taxon>Metazoa</taxon>
        <taxon>Ecdysozoa</taxon>
        <taxon>Arthropoda</taxon>
        <taxon>Chelicerata</taxon>
        <taxon>Arachnida</taxon>
        <taxon>Acari</taxon>
        <taxon>Parasitiformes</taxon>
        <taxon>Mesostigmata</taxon>
        <taxon>Gamasina</taxon>
        <taxon>Dermanyssoidea</taxon>
        <taxon>Varroidae</taxon>
        <taxon>Varroa</taxon>
    </lineage>
</organism>
<feature type="domain" description="BRCT" evidence="7">
    <location>
        <begin position="1581"/>
        <end position="1651"/>
    </location>
</feature>
<feature type="compositionally biased region" description="Polar residues" evidence="6">
    <location>
        <begin position="298"/>
        <end position="314"/>
    </location>
</feature>
<keyword evidence="3" id="KW-0539">Nucleus</keyword>
<feature type="compositionally biased region" description="Low complexity" evidence="6">
    <location>
        <begin position="986"/>
        <end position="998"/>
    </location>
</feature>
<dbReference type="SUPFAM" id="SSF52113">
    <property type="entry name" value="BRCT domain"/>
    <property type="match status" value="5"/>
</dbReference>
<dbReference type="PANTHER" id="PTHR23196">
    <property type="entry name" value="PAX TRANSCRIPTION ACTIVATION DOMAIN INTERACTING PROTEIN"/>
    <property type="match status" value="1"/>
</dbReference>
<dbReference type="CDD" id="cd17710">
    <property type="entry name" value="BRCT_PAXIP1_rpt2"/>
    <property type="match status" value="1"/>
</dbReference>
<keyword evidence="9" id="KW-1185">Reference proteome</keyword>
<feature type="compositionally biased region" description="Low complexity" evidence="6">
    <location>
        <begin position="1116"/>
        <end position="1136"/>
    </location>
</feature>
<feature type="region of interest" description="Disordered" evidence="6">
    <location>
        <begin position="1900"/>
        <end position="1991"/>
    </location>
</feature>
<evidence type="ECO:0000313" key="9">
    <source>
        <dbReference type="Proteomes" id="UP000594260"/>
    </source>
</evidence>
<dbReference type="RefSeq" id="XP_022656492.1">
    <property type="nucleotide sequence ID" value="XM_022800757.1"/>
</dbReference>
<feature type="region of interest" description="Disordered" evidence="6">
    <location>
        <begin position="346"/>
        <end position="524"/>
    </location>
</feature>
<feature type="compositionally biased region" description="Polar residues" evidence="6">
    <location>
        <begin position="372"/>
        <end position="381"/>
    </location>
</feature>
<dbReference type="Pfam" id="PF00533">
    <property type="entry name" value="BRCT"/>
    <property type="match status" value="3"/>
</dbReference>
<dbReference type="CDD" id="cd17714">
    <property type="entry name" value="BRCT_PAXIP1_rpt1"/>
    <property type="match status" value="1"/>
</dbReference>
<feature type="compositionally biased region" description="Low complexity" evidence="6">
    <location>
        <begin position="923"/>
        <end position="968"/>
    </location>
</feature>
<feature type="compositionally biased region" description="Low complexity" evidence="6">
    <location>
        <begin position="756"/>
        <end position="785"/>
    </location>
</feature>
<dbReference type="OMA" id="SQQHFNQ"/>
<feature type="region of interest" description="Disordered" evidence="6">
    <location>
        <begin position="892"/>
        <end position="1007"/>
    </location>
</feature>
<accession>A0A7M7K2C6</accession>
<comment type="subcellular location">
    <subcellularLocation>
        <location evidence="1">Nucleus</location>
    </subcellularLocation>
</comment>
<feature type="compositionally biased region" description="Low complexity" evidence="6">
    <location>
        <begin position="389"/>
        <end position="417"/>
    </location>
</feature>
<feature type="region of interest" description="Disordered" evidence="6">
    <location>
        <begin position="1029"/>
        <end position="1054"/>
    </location>
</feature>
<proteinExistence type="predicted"/>
<feature type="domain" description="BRCT" evidence="7">
    <location>
        <begin position="147"/>
        <end position="236"/>
    </location>
</feature>
<dbReference type="InterPro" id="IPR036420">
    <property type="entry name" value="BRCT_dom_sf"/>
</dbReference>
<dbReference type="KEGG" id="vde:111248425"/>
<feature type="domain" description="BRCT" evidence="7">
    <location>
        <begin position="56"/>
        <end position="147"/>
    </location>
</feature>
<evidence type="ECO:0000256" key="4">
    <source>
        <dbReference type="ARBA" id="ARBA00023858"/>
    </source>
</evidence>
<dbReference type="CDD" id="cd17711">
    <property type="entry name" value="BRCT_PAXIP1_rpt3"/>
    <property type="match status" value="1"/>
</dbReference>
<feature type="domain" description="BRCT" evidence="7">
    <location>
        <begin position="1472"/>
        <end position="1559"/>
    </location>
</feature>
<feature type="compositionally biased region" description="Polar residues" evidence="6">
    <location>
        <begin position="469"/>
        <end position="480"/>
    </location>
</feature>
<feature type="compositionally biased region" description="Low complexity" evidence="6">
    <location>
        <begin position="1217"/>
        <end position="1259"/>
    </location>
</feature>
<dbReference type="PANTHER" id="PTHR23196:SF1">
    <property type="entry name" value="PAX-INTERACTING PROTEIN 1"/>
    <property type="match status" value="1"/>
</dbReference>
<feature type="compositionally biased region" description="Polar residues" evidence="6">
    <location>
        <begin position="905"/>
        <end position="922"/>
    </location>
</feature>
<dbReference type="CDD" id="cd17730">
    <property type="entry name" value="BRCT_PAXIP1_rpt4"/>
    <property type="match status" value="1"/>
</dbReference>
<feature type="compositionally biased region" description="Polar residues" evidence="6">
    <location>
        <begin position="494"/>
        <end position="524"/>
    </location>
</feature>
<evidence type="ECO:0000256" key="3">
    <source>
        <dbReference type="ARBA" id="ARBA00023242"/>
    </source>
</evidence>
<evidence type="ECO:0000256" key="5">
    <source>
        <dbReference type="ARBA" id="ARBA00030146"/>
    </source>
</evidence>
<feature type="region of interest" description="Disordered" evidence="6">
    <location>
        <begin position="688"/>
        <end position="715"/>
    </location>
</feature>
<feature type="domain" description="BRCT" evidence="7">
    <location>
        <begin position="1752"/>
        <end position="1831"/>
    </location>
</feature>
<protein>
    <recommendedName>
        <fullName evidence="4">PAX-interacting protein 1</fullName>
    </recommendedName>
    <alternativeName>
        <fullName evidence="5">PAX transactivation activation domain-interacting protein</fullName>
    </alternativeName>
</protein>
<feature type="compositionally biased region" description="Low complexity" evidence="6">
    <location>
        <begin position="249"/>
        <end position="259"/>
    </location>
</feature>
<dbReference type="GO" id="GO:0044666">
    <property type="term" value="C:MLL3/4 complex"/>
    <property type="evidence" value="ECO:0007669"/>
    <property type="project" value="TreeGrafter"/>
</dbReference>
<feature type="region of interest" description="Disordered" evidence="6">
    <location>
        <begin position="1199"/>
        <end position="1274"/>
    </location>
</feature>
<dbReference type="Proteomes" id="UP000594260">
    <property type="component" value="Unplaced"/>
</dbReference>
<dbReference type="InterPro" id="IPR051579">
    <property type="entry name" value="DDR_Transcriptional_Reg"/>
</dbReference>
<sequence>MRNFSSRMSSPPDDGGGLGNDANSSLNKSNGTNSNGPAGPVTAGANGASSGNIRSTNVTLFSSCRFCVSPAAAEECPALAGQIEAHGGRIDNYLTDMSTHVVVLDHDRDSDLILEATDLYEKPVITPRWVTLSLAANHLLPMEGFNPQRRLFHGKLFCPSALARKDIHALWGMISYHGGRMQLKLDNKCTHLLTTRPGGAKYARAANSPWITIVTPDWIVECVNQRELRPPEPFHPTLLIKTSPIADSTTPPKLTTTPPQQNSAILPEVKPEPATAPSPIPSAGQMMNSTPLGVPQVQPMTQQLSSAPTGQLQSAGGPDISGQSQPPNSIANQMQYTSQIQLVNNQQQGQQMQIPGQPQQQPQQLQQVNSMGSTQQMSMAPQSLGPAGGHVQQVQSGGQISLMSGPSGPPGSMQTGQQPGGGPLQVSQGQSMQAGLQAIASSGPQGQPPGTMGRVMQSGQISPGGISMVNMQGGQPVSQGNMGGQLAQMLTGGQRMTSSPNGPTQMGVQGQGPPTGQMSPGQGQQGTQVVMINQGGKIVPMGQQQQSGPIIPQQSQRMMFQQGASQQISSQQIGMPSQQQTPGGVGMPPGTQSPQMVRMQQWVSKPQGQQLSPQQIQMIRQQRHRMVIAGGPPGTNGQRLVVATPEQLQQMRLRQLGPGGPAHMQQQGASQQMMPPTNQQMVQAQQSGGQIVTSGSGMVQSQQQQQQQQQVMQSSVGQGGQQMVVMAGGQQQPIRSMGPPAPGKPLIQQRAPIVMQQQQQPQQQQQQQQQPQQVQQGQGGQWRFPGGPPGGPGGGIGASWAGQTGGPPQQSTPPLSPVQQQPPQDMMQQQRHLQQQHDPHYQQRIEMQRRHIQMQQQQPQQVAGGTGVAGVTTVVTSPAAGEVVVVGGQQAQSPLASPGAPVTAAGQTLASTTATQNSITPASTPTSQSPGPVVVQQAQPPSSAPTATTQIPPNPTTQQTPTTPSAVTNQLKPSPGLQLQGPVSSTAVVQQTQQQQPPGGTGTVGVVGLGGQVQPAAAAATGQLLQQQIHQQQQQQGPQAGQMQSPQTASQPQSMVAVGGVGHMAGSYQAHTQLSPSGGHGGAASTPPPGRVGVGVLTMHRGDTGTPPLSGGPGGHPNHMSGPHGPHHGSGSVVHQGVHHGHGSSHSHGSAHGGPHGGSPHPHHSPGQHHQVIAPRAMPMSPSVASGIGASAVCAATSSQMLRSASPQPHHPLHATQHPQHPQGLLPHIHPQQQQPGGPQQQIQTSQQQSQVQGNQLPGNVHPKMATQMGPNGQRMIMGPHMQRMPLAPGGPSMAQMQLGPPGTQAQVGTIGGPHMGGQQRYVGPMGQQMIGPQGQTPPGVKVNPQTKTALANLLNNRLGGGGQQGEMGPMCPQNGPQPPMGMQPQPQAGLLQGGMRCYQPTGPSEGQSMQPGQAHSGGPVSYRPVGAPLVRAVRPDGSMHGPFIGAHSQHPHAHVIAQETLVGHEQSPHLSADTCFLGCVFYFLLHHSTEFNAEHISIAKGVCEEKGGTVAEMYSLEVTHVVCTHQNQLGVERALRDGKRCITVYWINDCVLQGKMAPPWQALHLPAAFGPREQPCAQHIISSTGFSGEERLRIRTMINKVGAKYSACMTRENSLLIVKSRRWAESGEKLKKAHEWNMACVSAQWLSDVMLGHYEAVRMPMSPKYQVSEMDIPFLRIDYGIAQALLMAWKVPIKISEDQWRSFSESDLYHRVQKRKLEIAEEEEVIRKKKPANDENCVTVTNPNPPSEGQKPLVLFSGIQDPEPLKKMILQLGGQIAKNAKEATHLVLAKFSRTIKVMCAVNHVKHICCPEWVHESHRANTFLDPTEYWLQDSDAEKQFGFSLRYIHMQRQRNAPPPLKGYVFYVTPGCLPTIPVLKEVVEAAGGSMFLNKRPTLKHINQFNNNNNYSNNNNNHSSNTNNSNNNSVGSNNSNNNSMNSTCTGNSANNNGSNKDNSELTTATTTTVSTTTTTTTTTNNSAGAGVTTPTTNVNGGLPPANDGASSKFICVTCEDDLYMCKELLDRGVRLYNVEVILTSILRQKVELDEYVLDCCI</sequence>
<feature type="region of interest" description="Disordered" evidence="6">
    <location>
        <begin position="1400"/>
        <end position="1419"/>
    </location>
</feature>
<feature type="region of interest" description="Disordered" evidence="6">
    <location>
        <begin position="1070"/>
        <end position="1171"/>
    </location>
</feature>
<feature type="region of interest" description="Disordered" evidence="6">
    <location>
        <begin position="753"/>
        <end position="840"/>
    </location>
</feature>
<dbReference type="InterPro" id="IPR001357">
    <property type="entry name" value="BRCT_dom"/>
</dbReference>
<name>A0A7M7K2C6_VARDE</name>
<evidence type="ECO:0000313" key="8">
    <source>
        <dbReference type="EnsemblMetazoa" id="XP_022656492"/>
    </source>
</evidence>
<dbReference type="SMART" id="SM00292">
    <property type="entry name" value="BRCT"/>
    <property type="match status" value="6"/>
</dbReference>
<feature type="compositionally biased region" description="Low complexity" evidence="6">
    <location>
        <begin position="798"/>
        <end position="809"/>
    </location>
</feature>
<dbReference type="Pfam" id="PF16770">
    <property type="entry name" value="RTT107_BRCT_5"/>
    <property type="match status" value="1"/>
</dbReference>
<feature type="compositionally biased region" description="Low complexity" evidence="6">
    <location>
        <begin position="817"/>
        <end position="833"/>
    </location>
</feature>
<dbReference type="OrthoDB" id="342264at2759"/>
<dbReference type="FunCoup" id="A0A7M7K2C6">
    <property type="interactions" value="1394"/>
</dbReference>
<feature type="region of interest" description="Disordered" evidence="6">
    <location>
        <begin position="243"/>
        <end position="330"/>
    </location>
</feature>
<feature type="region of interest" description="Disordered" evidence="6">
    <location>
        <begin position="574"/>
        <end position="612"/>
    </location>
</feature>
<keyword evidence="2" id="KW-0227">DNA damage</keyword>
<evidence type="ECO:0000256" key="1">
    <source>
        <dbReference type="ARBA" id="ARBA00004123"/>
    </source>
</evidence>
<dbReference type="GeneID" id="111248425"/>
<feature type="compositionally biased region" description="Polar residues" evidence="6">
    <location>
        <begin position="1402"/>
        <end position="1414"/>
    </location>
</feature>
<feature type="region of interest" description="Disordered" evidence="6">
    <location>
        <begin position="1"/>
        <end position="48"/>
    </location>
</feature>
<evidence type="ECO:0000256" key="2">
    <source>
        <dbReference type="ARBA" id="ARBA00022763"/>
    </source>
</evidence>
<evidence type="ECO:0000256" key="6">
    <source>
        <dbReference type="SAM" id="MobiDB-lite"/>
    </source>
</evidence>
<dbReference type="PROSITE" id="PS50172">
    <property type="entry name" value="BRCT"/>
    <property type="match status" value="5"/>
</dbReference>
<dbReference type="EnsemblMetazoa" id="XM_022800757">
    <property type="protein sequence ID" value="XP_022656492"/>
    <property type="gene ID" value="LOC111248425"/>
</dbReference>
<dbReference type="GO" id="GO:0006974">
    <property type="term" value="P:DNA damage response"/>
    <property type="evidence" value="ECO:0007669"/>
    <property type="project" value="UniProtKB-KW"/>
</dbReference>